<evidence type="ECO:0000259" key="5">
    <source>
        <dbReference type="PROSITE" id="PS01124"/>
    </source>
</evidence>
<dbReference type="SMART" id="SM00342">
    <property type="entry name" value="HTH_ARAC"/>
    <property type="match status" value="1"/>
</dbReference>
<evidence type="ECO:0000256" key="4">
    <source>
        <dbReference type="SAM" id="Phobius"/>
    </source>
</evidence>
<keyword evidence="1" id="KW-0805">Transcription regulation</keyword>
<keyword evidence="4" id="KW-0472">Membrane</keyword>
<keyword evidence="7" id="KW-1185">Reference proteome</keyword>
<proteinExistence type="predicted"/>
<dbReference type="AlphaFoldDB" id="A0A926DSN0"/>
<dbReference type="Proteomes" id="UP000657006">
    <property type="component" value="Unassembled WGS sequence"/>
</dbReference>
<dbReference type="Gene3D" id="1.10.10.60">
    <property type="entry name" value="Homeodomain-like"/>
    <property type="match status" value="2"/>
</dbReference>
<sequence>MKLKNYGKYFQHNMRLFTTIFILICVAVTSFYLYNSIHYQLDMIKKDYGNDAERISLELDNKLTRISNVMNDISNLTWVKKLTTSSDVFLQEFTALKRLECQEALSQYLSIDSSVMDIAIYIKDRELVVSQKGWFSKPEYRSYLMTGRCDIEPDRIYETAEHRNTIESFVTMDYNINSKKNIVMIKNLVEVSSPTASLIIILNKELFNQSISKLGSENIGLEVLNLSEEPLFYTSQDIPQEYEIRLASKVLPAYYRITYPDPSSRFNQYGFLNFTFLAILFSMLLLAVLVSFLLSLYNIRPLQQLMTKINGFVGDTPYPPSKKTEFELIEDSFASLYAQKQDLQDRIAENYNLTRKYALMLILFGDTNFAEWVQHFDMLDILFTEDQKYSVWILSQKQEAPVEINFSAMLSELHPQLVCTEEIEISSSQTILIIGQDASNPLQDYDQTAEWIKSLALQRYNALLEIQIGNTCGPGIMGISQSYHSLAKGTEQTETEPPYREVGNEIVQYINEHYCDPDMSLKDLSARWNLSVPTISRLCKETIGVNFLDYLTTLRLERAKKLLQETSYSIAEIAQMVGYASEYSFRRAFQRNENCRVQNWHRGNHHE</sequence>
<comment type="caution">
    <text evidence="6">The sequence shown here is derived from an EMBL/GenBank/DDBJ whole genome shotgun (WGS) entry which is preliminary data.</text>
</comment>
<dbReference type="PROSITE" id="PS01124">
    <property type="entry name" value="HTH_ARAC_FAMILY_2"/>
    <property type="match status" value="1"/>
</dbReference>
<name>A0A926DSN0_9FIRM</name>
<feature type="transmembrane region" description="Helical" evidence="4">
    <location>
        <begin position="271"/>
        <end position="299"/>
    </location>
</feature>
<accession>A0A926DSN0</accession>
<dbReference type="GO" id="GO:0043565">
    <property type="term" value="F:sequence-specific DNA binding"/>
    <property type="evidence" value="ECO:0007669"/>
    <property type="project" value="InterPro"/>
</dbReference>
<dbReference type="PANTHER" id="PTHR43280">
    <property type="entry name" value="ARAC-FAMILY TRANSCRIPTIONAL REGULATOR"/>
    <property type="match status" value="1"/>
</dbReference>
<gene>
    <name evidence="6" type="ORF">H8730_03180</name>
</gene>
<reference evidence="6" key="1">
    <citation type="submission" date="2020-08" db="EMBL/GenBank/DDBJ databases">
        <title>Genome public.</title>
        <authorList>
            <person name="Liu C."/>
            <person name="Sun Q."/>
        </authorList>
    </citation>
    <scope>NUCLEOTIDE SEQUENCE</scope>
    <source>
        <strain evidence="6">NSJ-32</strain>
    </source>
</reference>
<dbReference type="GO" id="GO:0003700">
    <property type="term" value="F:DNA-binding transcription factor activity"/>
    <property type="evidence" value="ECO:0007669"/>
    <property type="project" value="InterPro"/>
</dbReference>
<dbReference type="EMBL" id="JACRSQ010000003">
    <property type="protein sequence ID" value="MBC8542550.1"/>
    <property type="molecule type" value="Genomic_DNA"/>
</dbReference>
<keyword evidence="4" id="KW-1133">Transmembrane helix</keyword>
<feature type="transmembrane region" description="Helical" evidence="4">
    <location>
        <begin position="12"/>
        <end position="34"/>
    </location>
</feature>
<dbReference type="InterPro" id="IPR009057">
    <property type="entry name" value="Homeodomain-like_sf"/>
</dbReference>
<evidence type="ECO:0000313" key="7">
    <source>
        <dbReference type="Proteomes" id="UP000657006"/>
    </source>
</evidence>
<evidence type="ECO:0000256" key="2">
    <source>
        <dbReference type="ARBA" id="ARBA00023125"/>
    </source>
</evidence>
<evidence type="ECO:0000256" key="3">
    <source>
        <dbReference type="ARBA" id="ARBA00023163"/>
    </source>
</evidence>
<dbReference type="RefSeq" id="WP_177719365.1">
    <property type="nucleotide sequence ID" value="NZ_JACRSQ010000003.1"/>
</dbReference>
<keyword evidence="2" id="KW-0238">DNA-binding</keyword>
<protein>
    <submittedName>
        <fullName evidence="6">Helix-turn-helix transcriptional regulator</fullName>
    </submittedName>
</protein>
<evidence type="ECO:0000256" key="1">
    <source>
        <dbReference type="ARBA" id="ARBA00023015"/>
    </source>
</evidence>
<dbReference type="SUPFAM" id="SSF46689">
    <property type="entry name" value="Homeodomain-like"/>
    <property type="match status" value="1"/>
</dbReference>
<dbReference type="Pfam" id="PF12833">
    <property type="entry name" value="HTH_18"/>
    <property type="match status" value="1"/>
</dbReference>
<organism evidence="6 7">
    <name type="scientific">Bianquea renquensis</name>
    <dbReference type="NCBI Taxonomy" id="2763661"/>
    <lineage>
        <taxon>Bacteria</taxon>
        <taxon>Bacillati</taxon>
        <taxon>Bacillota</taxon>
        <taxon>Clostridia</taxon>
        <taxon>Eubacteriales</taxon>
        <taxon>Bianqueaceae</taxon>
        <taxon>Bianquea</taxon>
    </lineage>
</organism>
<keyword evidence="3" id="KW-0804">Transcription</keyword>
<feature type="domain" description="HTH araC/xylS-type" evidence="5">
    <location>
        <begin position="504"/>
        <end position="603"/>
    </location>
</feature>
<dbReference type="InterPro" id="IPR018060">
    <property type="entry name" value="HTH_AraC"/>
</dbReference>
<dbReference type="PANTHER" id="PTHR43280:SF28">
    <property type="entry name" value="HTH-TYPE TRANSCRIPTIONAL ACTIVATOR RHAS"/>
    <property type="match status" value="1"/>
</dbReference>
<keyword evidence="4" id="KW-0812">Transmembrane</keyword>
<evidence type="ECO:0000313" key="6">
    <source>
        <dbReference type="EMBL" id="MBC8542550.1"/>
    </source>
</evidence>